<keyword evidence="3" id="KW-1185">Reference proteome</keyword>
<dbReference type="AlphaFoldDB" id="A0AAN8FDD6"/>
<feature type="coiled-coil region" evidence="1">
    <location>
        <begin position="57"/>
        <end position="128"/>
    </location>
</feature>
<dbReference type="EMBL" id="WIXE01011609">
    <property type="protein sequence ID" value="KAK5976642.1"/>
    <property type="molecule type" value="Genomic_DNA"/>
</dbReference>
<gene>
    <name evidence="2" type="ORF">GCK32_001214</name>
</gene>
<keyword evidence="1" id="KW-0175">Coiled coil</keyword>
<evidence type="ECO:0000313" key="3">
    <source>
        <dbReference type="Proteomes" id="UP001331761"/>
    </source>
</evidence>
<name>A0AAN8FDD6_TRICO</name>
<accession>A0AAN8FDD6</accession>
<sequence length="147" mass="16622">MSSMISTRQGILTRAENCLSAILRAQSGLVHLFQEGQDVKEFQKQIKKTKVTMLAEMEKVEEAMDKYAAAVDNLGETPSKPDLPKRTEEHISEARELSDEAHNFLNKLMELQEDMTELTEQRNATSKGSEVTLTPIPIPKFEGDIWE</sequence>
<evidence type="ECO:0000256" key="1">
    <source>
        <dbReference type="SAM" id="Coils"/>
    </source>
</evidence>
<comment type="caution">
    <text evidence="2">The sequence shown here is derived from an EMBL/GenBank/DDBJ whole genome shotgun (WGS) entry which is preliminary data.</text>
</comment>
<proteinExistence type="predicted"/>
<organism evidence="2 3">
    <name type="scientific">Trichostrongylus colubriformis</name>
    <name type="common">Black scour worm</name>
    <dbReference type="NCBI Taxonomy" id="6319"/>
    <lineage>
        <taxon>Eukaryota</taxon>
        <taxon>Metazoa</taxon>
        <taxon>Ecdysozoa</taxon>
        <taxon>Nematoda</taxon>
        <taxon>Chromadorea</taxon>
        <taxon>Rhabditida</taxon>
        <taxon>Rhabditina</taxon>
        <taxon>Rhabditomorpha</taxon>
        <taxon>Strongyloidea</taxon>
        <taxon>Trichostrongylidae</taxon>
        <taxon>Trichostrongylus</taxon>
    </lineage>
</organism>
<evidence type="ECO:0000313" key="2">
    <source>
        <dbReference type="EMBL" id="KAK5976642.1"/>
    </source>
</evidence>
<protein>
    <submittedName>
        <fullName evidence="2">Uncharacterized protein</fullName>
    </submittedName>
</protein>
<dbReference type="Proteomes" id="UP001331761">
    <property type="component" value="Unassembled WGS sequence"/>
</dbReference>
<reference evidence="2 3" key="1">
    <citation type="submission" date="2019-10" db="EMBL/GenBank/DDBJ databases">
        <title>Assembly and Annotation for the nematode Trichostrongylus colubriformis.</title>
        <authorList>
            <person name="Martin J."/>
        </authorList>
    </citation>
    <scope>NUCLEOTIDE SEQUENCE [LARGE SCALE GENOMIC DNA]</scope>
    <source>
        <strain evidence="2">G859</strain>
        <tissue evidence="2">Whole worm</tissue>
    </source>
</reference>